<keyword evidence="7" id="KW-0539">Nucleus</keyword>
<evidence type="ECO:0000313" key="12">
    <source>
        <dbReference type="Proteomes" id="UP000663823"/>
    </source>
</evidence>
<dbReference type="InterPro" id="IPR000504">
    <property type="entry name" value="RRM_dom"/>
</dbReference>
<feature type="compositionally biased region" description="Polar residues" evidence="9">
    <location>
        <begin position="218"/>
        <end position="227"/>
    </location>
</feature>
<name>A0A819CQ63_9BILA</name>
<dbReference type="Pfam" id="PF00076">
    <property type="entry name" value="RRM_1"/>
    <property type="match status" value="1"/>
</dbReference>
<feature type="compositionally biased region" description="Low complexity" evidence="9">
    <location>
        <begin position="199"/>
        <end position="217"/>
    </location>
</feature>
<dbReference type="InterPro" id="IPR035979">
    <property type="entry name" value="RBD_domain_sf"/>
</dbReference>
<dbReference type="EMBL" id="CAJOAX010002860">
    <property type="protein sequence ID" value="CAF3823187.1"/>
    <property type="molecule type" value="Genomic_DNA"/>
</dbReference>
<feature type="region of interest" description="Disordered" evidence="9">
    <location>
        <begin position="126"/>
        <end position="160"/>
    </location>
</feature>
<proteinExistence type="predicted"/>
<evidence type="ECO:0000313" key="11">
    <source>
        <dbReference type="EMBL" id="CAF3823187.1"/>
    </source>
</evidence>
<comment type="subcellular location">
    <subcellularLocation>
        <location evidence="2">Cytoplasm</location>
    </subcellularLocation>
    <subcellularLocation>
        <location evidence="1">Nucleus</location>
    </subcellularLocation>
</comment>
<sequence length="506" mass="53946">MLLHNNTIATAGFLSPTESPSSTTSVYSQTNPSIPSTNQFYQNFPPPWIQQYNNQRLLTQQFFSPTMLATASSHSINSRSNNNTNTTSPTTTLLTKNDLIAFHHLQQQLDASSSNSPLVPTLLAAAASSSGSTTTTSTTGPSSTITNGTYSSLSSSTDSSTLVTVPSQLHSYASTKMNKISSLVVDSTSHLQKIVNVSSPSSINESITTNSNNNNITQPLSPNDNVQSNSCSSHSPQSTSTITPNGSSSSSSSINSSNTTQKRLHVSNIPFRFRDDDLKAMFEQFGEIIDTEIIFNERGSKGFGFVTFASSDDADAAREKLHGAIIEGRKIEVNMATARSQPKLKPVLTNPYSVMINTRQRPTLIPATQTTGLRTAAAAFTTGLALPGGYTIYPDQLTTLSGLTTYQIAATAQPQPGVRYITTTTPHGLTTTGQPTGTYTFGVLPMHNGVSAPTGYFINGAPTTNITSPTTQFGHAYQETAYITATPAGTIGPITGMRNNVRYTPY</sequence>
<dbReference type="CDD" id="cd12407">
    <property type="entry name" value="RRM_FOX1_like"/>
    <property type="match status" value="1"/>
</dbReference>
<evidence type="ECO:0000256" key="4">
    <source>
        <dbReference type="ARBA" id="ARBA00022664"/>
    </source>
</evidence>
<keyword evidence="4" id="KW-0507">mRNA processing</keyword>
<keyword evidence="3" id="KW-0963">Cytoplasm</keyword>
<organism evidence="11 12">
    <name type="scientific">Rotaria sordida</name>
    <dbReference type="NCBI Taxonomy" id="392033"/>
    <lineage>
        <taxon>Eukaryota</taxon>
        <taxon>Metazoa</taxon>
        <taxon>Spiralia</taxon>
        <taxon>Gnathifera</taxon>
        <taxon>Rotifera</taxon>
        <taxon>Eurotatoria</taxon>
        <taxon>Bdelloidea</taxon>
        <taxon>Philodinida</taxon>
        <taxon>Philodinidae</taxon>
        <taxon>Rotaria</taxon>
    </lineage>
</organism>
<evidence type="ECO:0000256" key="8">
    <source>
        <dbReference type="PROSITE-ProRule" id="PRU00176"/>
    </source>
</evidence>
<reference evidence="11" key="1">
    <citation type="submission" date="2021-02" db="EMBL/GenBank/DDBJ databases">
        <authorList>
            <person name="Nowell W R."/>
        </authorList>
    </citation>
    <scope>NUCLEOTIDE SEQUENCE</scope>
</reference>
<evidence type="ECO:0000256" key="2">
    <source>
        <dbReference type="ARBA" id="ARBA00004496"/>
    </source>
</evidence>
<gene>
    <name evidence="11" type="ORF">OTI717_LOCUS19537</name>
</gene>
<dbReference type="InterPro" id="IPR034237">
    <property type="entry name" value="FOX1_RRM"/>
</dbReference>
<accession>A0A819CQ63</accession>
<evidence type="ECO:0000256" key="7">
    <source>
        <dbReference type="ARBA" id="ARBA00023242"/>
    </source>
</evidence>
<dbReference type="InterPro" id="IPR047131">
    <property type="entry name" value="RBFOX1-like"/>
</dbReference>
<dbReference type="GO" id="GO:0000381">
    <property type="term" value="P:regulation of alternative mRNA splicing, via spliceosome"/>
    <property type="evidence" value="ECO:0007669"/>
    <property type="project" value="InterPro"/>
</dbReference>
<dbReference type="PROSITE" id="PS50102">
    <property type="entry name" value="RRM"/>
    <property type="match status" value="1"/>
</dbReference>
<dbReference type="FunFam" id="3.30.70.330:FF:000375">
    <property type="entry name" value="RNA binding fox-1 homolog 1"/>
    <property type="match status" value="1"/>
</dbReference>
<dbReference type="SUPFAM" id="SSF54928">
    <property type="entry name" value="RNA-binding domain, RBD"/>
    <property type="match status" value="1"/>
</dbReference>
<dbReference type="GO" id="GO:0005634">
    <property type="term" value="C:nucleus"/>
    <property type="evidence" value="ECO:0007669"/>
    <property type="project" value="UniProtKB-SubCell"/>
</dbReference>
<dbReference type="GO" id="GO:0003729">
    <property type="term" value="F:mRNA binding"/>
    <property type="evidence" value="ECO:0007669"/>
    <property type="project" value="TreeGrafter"/>
</dbReference>
<keyword evidence="6" id="KW-0508">mRNA splicing</keyword>
<keyword evidence="5 8" id="KW-0694">RNA-binding</keyword>
<dbReference type="Gene3D" id="3.30.70.330">
    <property type="match status" value="1"/>
</dbReference>
<dbReference type="InterPro" id="IPR012677">
    <property type="entry name" value="Nucleotide-bd_a/b_plait_sf"/>
</dbReference>
<feature type="domain" description="RRM" evidence="10">
    <location>
        <begin position="262"/>
        <end position="338"/>
    </location>
</feature>
<dbReference type="Proteomes" id="UP000663823">
    <property type="component" value="Unassembled WGS sequence"/>
</dbReference>
<dbReference type="PANTHER" id="PTHR15597">
    <property type="entry name" value="ATAXIN 2-BINDING PROTEIN 1-RELATED"/>
    <property type="match status" value="1"/>
</dbReference>
<dbReference type="GO" id="GO:0006397">
    <property type="term" value="P:mRNA processing"/>
    <property type="evidence" value="ECO:0007669"/>
    <property type="project" value="UniProtKB-KW"/>
</dbReference>
<feature type="compositionally biased region" description="Low complexity" evidence="9">
    <location>
        <begin position="228"/>
        <end position="260"/>
    </location>
</feature>
<evidence type="ECO:0000259" key="10">
    <source>
        <dbReference type="PROSITE" id="PS50102"/>
    </source>
</evidence>
<dbReference type="AlphaFoldDB" id="A0A819CQ63"/>
<evidence type="ECO:0000256" key="5">
    <source>
        <dbReference type="ARBA" id="ARBA00022884"/>
    </source>
</evidence>
<dbReference type="GO" id="GO:0005737">
    <property type="term" value="C:cytoplasm"/>
    <property type="evidence" value="ECO:0007669"/>
    <property type="project" value="UniProtKB-SubCell"/>
</dbReference>
<evidence type="ECO:0000256" key="6">
    <source>
        <dbReference type="ARBA" id="ARBA00023187"/>
    </source>
</evidence>
<dbReference type="SMART" id="SM00360">
    <property type="entry name" value="RRM"/>
    <property type="match status" value="1"/>
</dbReference>
<dbReference type="GO" id="GO:0008380">
    <property type="term" value="P:RNA splicing"/>
    <property type="evidence" value="ECO:0007669"/>
    <property type="project" value="UniProtKB-KW"/>
</dbReference>
<protein>
    <recommendedName>
        <fullName evidence="10">RRM domain-containing protein</fullName>
    </recommendedName>
</protein>
<dbReference type="PANTHER" id="PTHR15597:SF22">
    <property type="entry name" value="RNA-BINDING FOX PROTEIN 1, ISOFORM H"/>
    <property type="match status" value="1"/>
</dbReference>
<evidence type="ECO:0000256" key="9">
    <source>
        <dbReference type="SAM" id="MobiDB-lite"/>
    </source>
</evidence>
<dbReference type="GO" id="GO:0007399">
    <property type="term" value="P:nervous system development"/>
    <property type="evidence" value="ECO:0007669"/>
    <property type="project" value="InterPro"/>
</dbReference>
<comment type="caution">
    <text evidence="11">The sequence shown here is derived from an EMBL/GenBank/DDBJ whole genome shotgun (WGS) entry which is preliminary data.</text>
</comment>
<feature type="region of interest" description="Disordered" evidence="9">
    <location>
        <begin position="199"/>
        <end position="261"/>
    </location>
</feature>
<evidence type="ECO:0000256" key="1">
    <source>
        <dbReference type="ARBA" id="ARBA00004123"/>
    </source>
</evidence>
<evidence type="ECO:0000256" key="3">
    <source>
        <dbReference type="ARBA" id="ARBA00022490"/>
    </source>
</evidence>